<name>A0A8S4SKB0_CAEEL</name>
<feature type="region of interest" description="Disordered" evidence="1">
    <location>
        <begin position="29"/>
        <end position="52"/>
    </location>
</feature>
<sequence>MSFSDQEFSFCYGIPMKVIKRMRERSSTNSQINPFTSNLTVPRDEREPRKRISAEAGSIDSIGWLAKIRKLNQQSNPPKTAIRVTPLRPVCLLHPMYYQDEEKDYKAPEFPQVIKEFCADISVDLSTIEWKNYETVEKLLKECDEEKFAKFMNSQFYKTVWHSSALDDSAGKSPNYLPPIMRQKAFQHAFDRAWKLQKINKTLTETIINCKRSTHHLNQMPEEEEIETISV</sequence>
<dbReference type="Proteomes" id="UP000001940">
    <property type="component" value="Chromosome X"/>
</dbReference>
<evidence type="ECO:0000313" key="3">
    <source>
        <dbReference type="Proteomes" id="UP000001940"/>
    </source>
</evidence>
<gene>
    <name evidence="2" type="ORF">CELE_T25B6.1</name>
    <name evidence="2 4" type="ORF">T25B6.1</name>
</gene>
<evidence type="ECO:0000313" key="2">
    <source>
        <dbReference type="EMBL" id="CAH2691225.1"/>
    </source>
</evidence>
<dbReference type="SMR" id="A0A8S4SKB0"/>
<proteinExistence type="predicted"/>
<dbReference type="AlphaFoldDB" id="A0A8S4SKB0"/>
<keyword evidence="3" id="KW-1185">Reference proteome</keyword>
<evidence type="ECO:0000313" key="4">
    <source>
        <dbReference type="WormBase" id="T25B6.1"/>
    </source>
</evidence>
<dbReference type="AGR" id="WB:WBGene00020787"/>
<dbReference type="WormBase" id="T25B6.1">
    <property type="protein sequence ID" value="CE54525"/>
    <property type="gene ID" value="WBGene00020787"/>
</dbReference>
<protein>
    <submittedName>
        <fullName evidence="2">RGS domain-containing protein</fullName>
    </submittedName>
</protein>
<evidence type="ECO:0000256" key="1">
    <source>
        <dbReference type="SAM" id="MobiDB-lite"/>
    </source>
</evidence>
<accession>A0A8S4SKB0</accession>
<organism evidence="2 3">
    <name type="scientific">Caenorhabditis elegans</name>
    <dbReference type="NCBI Taxonomy" id="6239"/>
    <lineage>
        <taxon>Eukaryota</taxon>
        <taxon>Metazoa</taxon>
        <taxon>Ecdysozoa</taxon>
        <taxon>Nematoda</taxon>
        <taxon>Chromadorea</taxon>
        <taxon>Rhabditida</taxon>
        <taxon>Rhabditina</taxon>
        <taxon>Rhabditomorpha</taxon>
        <taxon>Rhabditoidea</taxon>
        <taxon>Rhabditidae</taxon>
        <taxon>Peloderinae</taxon>
        <taxon>Caenorhabditis</taxon>
    </lineage>
</organism>
<feature type="compositionally biased region" description="Polar residues" evidence="1">
    <location>
        <begin position="29"/>
        <end position="40"/>
    </location>
</feature>
<feature type="compositionally biased region" description="Basic and acidic residues" evidence="1">
    <location>
        <begin position="42"/>
        <end position="52"/>
    </location>
</feature>
<dbReference type="EMBL" id="BX284606">
    <property type="protein sequence ID" value="CAH2691225.1"/>
    <property type="molecule type" value="Genomic_DNA"/>
</dbReference>
<reference evidence="2 3" key="1">
    <citation type="journal article" date="1998" name="Science">
        <title>Genome sequence of the nematode C. elegans: a platform for investigating biology.</title>
        <authorList>
            <consortium name="The C. elegans sequencing consortium"/>
            <person name="Sulson J.E."/>
            <person name="Waterston R."/>
        </authorList>
    </citation>
    <scope>NUCLEOTIDE SEQUENCE [LARGE SCALE GENOMIC DNA]</scope>
    <source>
        <strain evidence="2 3">Bristol N2</strain>
    </source>
</reference>